<keyword evidence="4 14" id="KW-1134">Transmembrane beta strand</keyword>
<gene>
    <name evidence="19" type="ORF">ACFONP_12715</name>
</gene>
<organism evidence="19 20">
    <name type="scientific">Parvularcula lutaonensis</name>
    <dbReference type="NCBI Taxonomy" id="491923"/>
    <lineage>
        <taxon>Bacteria</taxon>
        <taxon>Pseudomonadati</taxon>
        <taxon>Pseudomonadota</taxon>
        <taxon>Alphaproteobacteria</taxon>
        <taxon>Parvularculales</taxon>
        <taxon>Parvularculaceae</taxon>
        <taxon>Parvularcula</taxon>
    </lineage>
</organism>
<comment type="subcellular location">
    <subcellularLocation>
        <location evidence="1 14">Cell outer membrane</location>
        <topology evidence="1 14">Multi-pass membrane protein</topology>
    </subcellularLocation>
</comment>
<name>A0ABV7MF93_9PROT</name>
<evidence type="ECO:0000256" key="8">
    <source>
        <dbReference type="ARBA" id="ARBA00023004"/>
    </source>
</evidence>
<dbReference type="InterPro" id="IPR037066">
    <property type="entry name" value="Plug_dom_sf"/>
</dbReference>
<dbReference type="InterPro" id="IPR010105">
    <property type="entry name" value="TonB_sidphr_rcpt"/>
</dbReference>
<dbReference type="EMBL" id="JBHRVA010000003">
    <property type="protein sequence ID" value="MFC3303592.1"/>
    <property type="molecule type" value="Genomic_DNA"/>
</dbReference>
<keyword evidence="8" id="KW-0408">Iron</keyword>
<proteinExistence type="inferred from homology"/>
<evidence type="ECO:0000256" key="3">
    <source>
        <dbReference type="ARBA" id="ARBA00022448"/>
    </source>
</evidence>
<dbReference type="Proteomes" id="UP001595607">
    <property type="component" value="Unassembled WGS sequence"/>
</dbReference>
<dbReference type="PANTHER" id="PTHR32552">
    <property type="entry name" value="FERRICHROME IRON RECEPTOR-RELATED"/>
    <property type="match status" value="1"/>
</dbReference>
<keyword evidence="5" id="KW-0410">Iron transport</keyword>
<keyword evidence="9" id="KW-0406">Ion transport</keyword>
<evidence type="ECO:0000256" key="11">
    <source>
        <dbReference type="ARBA" id="ARBA00023136"/>
    </source>
</evidence>
<feature type="domain" description="TonB-dependent receptor-like beta-barrel" evidence="17">
    <location>
        <begin position="228"/>
        <end position="677"/>
    </location>
</feature>
<accession>A0ABV7MF93</accession>
<dbReference type="Pfam" id="PF00593">
    <property type="entry name" value="TonB_dep_Rec_b-barrel"/>
    <property type="match status" value="1"/>
</dbReference>
<keyword evidence="6 14" id="KW-0812">Transmembrane</keyword>
<evidence type="ECO:0000313" key="19">
    <source>
        <dbReference type="EMBL" id="MFC3303592.1"/>
    </source>
</evidence>
<reference evidence="20" key="1">
    <citation type="journal article" date="2019" name="Int. J. Syst. Evol. Microbiol.">
        <title>The Global Catalogue of Microorganisms (GCM) 10K type strain sequencing project: providing services to taxonomists for standard genome sequencing and annotation.</title>
        <authorList>
            <consortium name="The Broad Institute Genomics Platform"/>
            <consortium name="The Broad Institute Genome Sequencing Center for Infectious Disease"/>
            <person name="Wu L."/>
            <person name="Ma J."/>
        </authorList>
    </citation>
    <scope>NUCLEOTIDE SEQUENCE [LARGE SCALE GENOMIC DNA]</scope>
    <source>
        <strain evidence="20">KCTC 22245</strain>
    </source>
</reference>
<dbReference type="InterPro" id="IPR000531">
    <property type="entry name" value="Beta-barrel_TonB"/>
</dbReference>
<evidence type="ECO:0000256" key="13">
    <source>
        <dbReference type="ARBA" id="ARBA00023237"/>
    </source>
</evidence>
<evidence type="ECO:0000256" key="14">
    <source>
        <dbReference type="PROSITE-ProRule" id="PRU01360"/>
    </source>
</evidence>
<keyword evidence="20" id="KW-1185">Reference proteome</keyword>
<evidence type="ECO:0000256" key="16">
    <source>
        <dbReference type="SAM" id="SignalP"/>
    </source>
</evidence>
<sequence>MLSALVTTSAIALASAAVEPSATATATAASANAAADVIIVNAKYLSTNELNALKTPTPIIEVPQSLSIVTSDEIVQRGFTSIGEIINYTPGVSNSQGEGHRDAIVFRGVRSTADFFIDGVRDDVQYYRPLYNLEQVEILRGPNALFFGRGGTGGILNRVTKKATIGEQFTEYRASANSFGAYDLWIDQNFDTGENSAFRINAMYESLDNHRDFFDGERIGINPTAKFQLSPVTTLDLSYEYVDHQRFIDRGIPTGADGRPVEAFEDIVFGDPEVNSSELEAHLWRATLQHQLADNLKGRFSAFYGDYDKSYANFYASSYDEANAPGVVGLDGYVDTTQRQNLILSGDLIGEFQTGSIGHTVVTGVEYIDTVNNNDRFNAFWDQTQDDVEFFIIQRPLNLRGGVGVNANGLTTTNDFTADLNDDTEADVTVFSAYAQDEIALTEQFDLVLGLRYDSFDIEVLNVPANETRERLDERVSPRLGLVYKPQSNLSFYASYSESFLPRSGEQFANINGNNNALDPDEFSNLEAGIKWDFLDNLSLTAAVFEIEQSSPQVADNDPETLDVIESETQGFELQLKGEIVEGWYISGGYSYLDGEIVDRNGPTGLTPRELPENMFSLWNAFQITEKFGVGVGATYQDESFINNSNSAVLPSFTRVDAAAYYDVSEKLRLQLNVENLTDELYFPTSHSTHQATVAAPLNARLTVRGRF</sequence>
<protein>
    <submittedName>
        <fullName evidence="19">TonB-dependent receptor</fullName>
    </submittedName>
</protein>
<dbReference type="Gene3D" id="2.40.170.20">
    <property type="entry name" value="TonB-dependent receptor, beta-barrel domain"/>
    <property type="match status" value="1"/>
</dbReference>
<dbReference type="InterPro" id="IPR036942">
    <property type="entry name" value="Beta-barrel_TonB_sf"/>
</dbReference>
<dbReference type="NCBIfam" id="TIGR01783">
    <property type="entry name" value="TonB-siderophor"/>
    <property type="match status" value="1"/>
</dbReference>
<dbReference type="Pfam" id="PF07715">
    <property type="entry name" value="Plug"/>
    <property type="match status" value="1"/>
</dbReference>
<evidence type="ECO:0000259" key="18">
    <source>
        <dbReference type="Pfam" id="PF07715"/>
    </source>
</evidence>
<keyword evidence="10 15" id="KW-0798">TonB box</keyword>
<evidence type="ECO:0000256" key="12">
    <source>
        <dbReference type="ARBA" id="ARBA00023170"/>
    </source>
</evidence>
<evidence type="ECO:0000256" key="5">
    <source>
        <dbReference type="ARBA" id="ARBA00022496"/>
    </source>
</evidence>
<feature type="chain" id="PRO_5046555903" evidence="16">
    <location>
        <begin position="25"/>
        <end position="708"/>
    </location>
</feature>
<dbReference type="InterPro" id="IPR039426">
    <property type="entry name" value="TonB-dep_rcpt-like"/>
</dbReference>
<dbReference type="PANTHER" id="PTHR32552:SF68">
    <property type="entry name" value="FERRICHROME OUTER MEMBRANE TRANSPORTER_PHAGE RECEPTOR"/>
    <property type="match status" value="1"/>
</dbReference>
<comment type="caution">
    <text evidence="19">The sequence shown here is derived from an EMBL/GenBank/DDBJ whole genome shotgun (WGS) entry which is preliminary data.</text>
</comment>
<evidence type="ECO:0000256" key="6">
    <source>
        <dbReference type="ARBA" id="ARBA00022692"/>
    </source>
</evidence>
<dbReference type="CDD" id="cd01347">
    <property type="entry name" value="ligand_gated_channel"/>
    <property type="match status" value="1"/>
</dbReference>
<comment type="similarity">
    <text evidence="2 14 15">Belongs to the TonB-dependent receptor family.</text>
</comment>
<evidence type="ECO:0000256" key="4">
    <source>
        <dbReference type="ARBA" id="ARBA00022452"/>
    </source>
</evidence>
<dbReference type="Gene3D" id="2.170.130.10">
    <property type="entry name" value="TonB-dependent receptor, plug domain"/>
    <property type="match status" value="1"/>
</dbReference>
<feature type="domain" description="TonB-dependent receptor plug" evidence="18">
    <location>
        <begin position="59"/>
        <end position="155"/>
    </location>
</feature>
<keyword evidence="3 14" id="KW-0813">Transport</keyword>
<evidence type="ECO:0000256" key="10">
    <source>
        <dbReference type="ARBA" id="ARBA00023077"/>
    </source>
</evidence>
<evidence type="ECO:0000256" key="2">
    <source>
        <dbReference type="ARBA" id="ARBA00009810"/>
    </source>
</evidence>
<evidence type="ECO:0000256" key="15">
    <source>
        <dbReference type="RuleBase" id="RU003357"/>
    </source>
</evidence>
<dbReference type="SUPFAM" id="SSF56935">
    <property type="entry name" value="Porins"/>
    <property type="match status" value="1"/>
</dbReference>
<keyword evidence="11 14" id="KW-0472">Membrane</keyword>
<dbReference type="RefSeq" id="WP_189576288.1">
    <property type="nucleotide sequence ID" value="NZ_BMXU01000002.1"/>
</dbReference>
<dbReference type="InterPro" id="IPR012910">
    <property type="entry name" value="Plug_dom"/>
</dbReference>
<keyword evidence="7 16" id="KW-0732">Signal</keyword>
<keyword evidence="12 19" id="KW-0675">Receptor</keyword>
<dbReference type="PROSITE" id="PS52016">
    <property type="entry name" value="TONB_DEPENDENT_REC_3"/>
    <property type="match status" value="1"/>
</dbReference>
<evidence type="ECO:0000313" key="20">
    <source>
        <dbReference type="Proteomes" id="UP001595607"/>
    </source>
</evidence>
<evidence type="ECO:0000256" key="7">
    <source>
        <dbReference type="ARBA" id="ARBA00022729"/>
    </source>
</evidence>
<feature type="signal peptide" evidence="16">
    <location>
        <begin position="1"/>
        <end position="24"/>
    </location>
</feature>
<evidence type="ECO:0000259" key="17">
    <source>
        <dbReference type="Pfam" id="PF00593"/>
    </source>
</evidence>
<keyword evidence="13 14" id="KW-0998">Cell outer membrane</keyword>
<evidence type="ECO:0000256" key="9">
    <source>
        <dbReference type="ARBA" id="ARBA00023065"/>
    </source>
</evidence>
<evidence type="ECO:0000256" key="1">
    <source>
        <dbReference type="ARBA" id="ARBA00004571"/>
    </source>
</evidence>